<dbReference type="AlphaFoldDB" id="D2MPV7"/>
<dbReference type="Pfam" id="PF01042">
    <property type="entry name" value="Ribonuc_L-PSP"/>
    <property type="match status" value="1"/>
</dbReference>
<dbReference type="InterPro" id="IPR006175">
    <property type="entry name" value="YjgF/YER057c/UK114"/>
</dbReference>
<evidence type="ECO:0000313" key="2">
    <source>
        <dbReference type="Proteomes" id="UP000005017"/>
    </source>
</evidence>
<evidence type="ECO:0000313" key="1">
    <source>
        <dbReference type="EMBL" id="EFC05410.1"/>
    </source>
</evidence>
<dbReference type="EMBL" id="ADFR01000014">
    <property type="protein sequence ID" value="EFC05410.1"/>
    <property type="molecule type" value="Genomic_DNA"/>
</dbReference>
<dbReference type="PANTHER" id="PTHR11803">
    <property type="entry name" value="2-IMINOBUTANOATE/2-IMINOPROPANOATE DEAMINASE RIDA"/>
    <property type="match status" value="1"/>
</dbReference>
<accession>D2MPV7</accession>
<dbReference type="SUPFAM" id="SSF55298">
    <property type="entry name" value="YjgF-like"/>
    <property type="match status" value="1"/>
</dbReference>
<dbReference type="RefSeq" id="WP_006627420.1">
    <property type="nucleotide sequence ID" value="NZ_ADFR01000014.1"/>
</dbReference>
<organism evidence="1 2">
    <name type="scientific">Bulleidia extructa W1219</name>
    <dbReference type="NCBI Taxonomy" id="679192"/>
    <lineage>
        <taxon>Bacteria</taxon>
        <taxon>Bacillati</taxon>
        <taxon>Bacillota</taxon>
        <taxon>Erysipelotrichia</taxon>
        <taxon>Erysipelotrichales</taxon>
        <taxon>Erysipelotrichaceae</taxon>
        <taxon>Bulleidia</taxon>
    </lineage>
</organism>
<dbReference type="eggNOG" id="COG0251">
    <property type="taxonomic scope" value="Bacteria"/>
</dbReference>
<dbReference type="GO" id="GO:0005829">
    <property type="term" value="C:cytosol"/>
    <property type="evidence" value="ECO:0007669"/>
    <property type="project" value="TreeGrafter"/>
</dbReference>
<dbReference type="GO" id="GO:0019239">
    <property type="term" value="F:deaminase activity"/>
    <property type="evidence" value="ECO:0007669"/>
    <property type="project" value="TreeGrafter"/>
</dbReference>
<dbReference type="InterPro" id="IPR035959">
    <property type="entry name" value="RutC-like_sf"/>
</dbReference>
<dbReference type="STRING" id="679192.HMPREF9013_0346"/>
<dbReference type="PANTHER" id="PTHR11803:SF39">
    <property type="entry name" value="2-IMINOBUTANOATE_2-IMINOPROPANOATE DEAMINASE"/>
    <property type="match status" value="1"/>
</dbReference>
<dbReference type="OrthoDB" id="9803101at2"/>
<dbReference type="Gene3D" id="3.30.1330.40">
    <property type="entry name" value="RutC-like"/>
    <property type="match status" value="1"/>
</dbReference>
<comment type="caution">
    <text evidence="1">The sequence shown here is derived from an EMBL/GenBank/DDBJ whole genome shotgun (WGS) entry which is preliminary data.</text>
</comment>
<keyword evidence="2" id="KW-1185">Reference proteome</keyword>
<reference evidence="2" key="1">
    <citation type="submission" date="2009-12" db="EMBL/GenBank/DDBJ databases">
        <title>Sequence of Clostridiales genomosp. BVAB3 str. UPII9-5.</title>
        <authorList>
            <person name="Madupu R."/>
            <person name="Durkin A.S."/>
            <person name="Torralba M."/>
            <person name="Methe B."/>
            <person name="Sutton G.G."/>
            <person name="Strausberg R.L."/>
            <person name="Nelson K.E."/>
        </authorList>
    </citation>
    <scope>NUCLEOTIDE SEQUENCE [LARGE SCALE GENOMIC DNA]</scope>
    <source>
        <strain evidence="2">W1219</strain>
    </source>
</reference>
<proteinExistence type="predicted"/>
<protein>
    <submittedName>
        <fullName evidence="1">Putative endoribonuclease L-PSP</fullName>
    </submittedName>
</protein>
<name>D2MPV7_9FIRM</name>
<dbReference type="CDD" id="cd00448">
    <property type="entry name" value="YjgF_YER057c_UK114_family"/>
    <property type="match status" value="1"/>
</dbReference>
<sequence>MIQESIQPKNLCACKHSSPAIKNGDAIYMAAQLPINQDGCLVASDIQSQVDQCLRNMEMILKESGLDFSYVLTTKVYLVHMEDLALVDEKMGEYFHHPYPARTVIGVSELPCGALIQIEGFAMDNRAIEIMMSEEDCSDCSKSVCEIVQNIH</sequence>
<dbReference type="Proteomes" id="UP000005017">
    <property type="component" value="Unassembled WGS sequence"/>
</dbReference>
<gene>
    <name evidence="1" type="ORF">HMPREF9013_0346</name>
</gene>